<reference evidence="2 3" key="1">
    <citation type="submission" date="2024-01" db="EMBL/GenBank/DDBJ databases">
        <title>A draft genome for the cacao thread blight pathogen Marasmiellus scandens.</title>
        <authorList>
            <person name="Baruah I.K."/>
            <person name="Leung J."/>
            <person name="Bukari Y."/>
            <person name="Amoako-Attah I."/>
            <person name="Meinhardt L.W."/>
            <person name="Bailey B.A."/>
            <person name="Cohen S.P."/>
        </authorList>
    </citation>
    <scope>NUCLEOTIDE SEQUENCE [LARGE SCALE GENOMIC DNA]</scope>
    <source>
        <strain evidence="2 3">GH-19</strain>
    </source>
</reference>
<evidence type="ECO:0000313" key="3">
    <source>
        <dbReference type="Proteomes" id="UP001498398"/>
    </source>
</evidence>
<proteinExistence type="predicted"/>
<dbReference type="Proteomes" id="UP001498398">
    <property type="component" value="Unassembled WGS sequence"/>
</dbReference>
<sequence>MHALKNPTFFRPSSRPSSPAPPSRPDSGIGMDRSRPLNKLSLNTFRRPSPAPSPQPSPVPAPLVQDGSYLEMLSLKLSEAVSKALAQPTGPTPLNEQVSGRRPVPPGRGQALGALIKSELTAANGNAHLQRAVLRTLHRPLSVLLTNLGNLLLPILSSSAFRSAPTLQAPNPNPTQLHALGISGFAGELLETFDELSLGFDNDARGDGLKSIRDGLVSAVNRVVSPLVLNIRNEVNVLVDALETPITTSKNVAGQKVLHPSIVTLQSIIPIYAQNLKRYIGSSTNQTVLVSSVISIVWRGVIALSHRQAVFTTPPASPTLQPAGSGSLKKRRGSPSTTPPVTPPATRFNIKLPSSRPPSPQNNMSSALTSPSSAADARALYELLQCLPLPDAEKEASSFAREAIDEAMNALRALANLFDVALSLIKPTEDRSVTDQARELETVTEQIPTLIALPVLLQAHGGIDVLVSSILGLPEDEYRNGCLSGFNRADQCAIAVGRRVCEYLQEAGYRESVLLAWLESEIDED</sequence>
<feature type="region of interest" description="Disordered" evidence="1">
    <location>
        <begin position="313"/>
        <end position="371"/>
    </location>
</feature>
<feature type="region of interest" description="Disordered" evidence="1">
    <location>
        <begin position="84"/>
        <end position="104"/>
    </location>
</feature>
<comment type="caution">
    <text evidence="2">The sequence shown here is derived from an EMBL/GenBank/DDBJ whole genome shotgun (WGS) entry which is preliminary data.</text>
</comment>
<feature type="compositionally biased region" description="Pro residues" evidence="1">
    <location>
        <begin position="49"/>
        <end position="61"/>
    </location>
</feature>
<name>A0ABR1KB91_9AGAR</name>
<feature type="compositionally biased region" description="Polar residues" evidence="1">
    <location>
        <begin position="361"/>
        <end position="371"/>
    </location>
</feature>
<keyword evidence="3" id="KW-1185">Reference proteome</keyword>
<gene>
    <name evidence="2" type="ORF">VKT23_001028</name>
</gene>
<evidence type="ECO:0000313" key="2">
    <source>
        <dbReference type="EMBL" id="KAK7472923.1"/>
    </source>
</evidence>
<feature type="region of interest" description="Disordered" evidence="1">
    <location>
        <begin position="1"/>
        <end position="64"/>
    </location>
</feature>
<accession>A0ABR1KB91</accession>
<evidence type="ECO:0000256" key="1">
    <source>
        <dbReference type="SAM" id="MobiDB-lite"/>
    </source>
</evidence>
<organism evidence="2 3">
    <name type="scientific">Marasmiellus scandens</name>
    <dbReference type="NCBI Taxonomy" id="2682957"/>
    <lineage>
        <taxon>Eukaryota</taxon>
        <taxon>Fungi</taxon>
        <taxon>Dikarya</taxon>
        <taxon>Basidiomycota</taxon>
        <taxon>Agaricomycotina</taxon>
        <taxon>Agaricomycetes</taxon>
        <taxon>Agaricomycetidae</taxon>
        <taxon>Agaricales</taxon>
        <taxon>Marasmiineae</taxon>
        <taxon>Omphalotaceae</taxon>
        <taxon>Marasmiellus</taxon>
    </lineage>
</organism>
<dbReference type="EMBL" id="JBANRG010000001">
    <property type="protein sequence ID" value="KAK7472923.1"/>
    <property type="molecule type" value="Genomic_DNA"/>
</dbReference>
<protein>
    <submittedName>
        <fullName evidence="2">Uncharacterized protein</fullName>
    </submittedName>
</protein>